<protein>
    <recommendedName>
        <fullName evidence="3">Phosphohydrolase</fullName>
    </recommendedName>
</protein>
<dbReference type="Proteomes" id="UP000259026">
    <property type="component" value="Segment"/>
</dbReference>
<dbReference type="InterPro" id="IPR038763">
    <property type="entry name" value="DHH_sf"/>
</dbReference>
<dbReference type="SUPFAM" id="SSF64182">
    <property type="entry name" value="DHH phosphoesterases"/>
    <property type="match status" value="1"/>
</dbReference>
<name>A0A385ECM9_9CAUD</name>
<dbReference type="PANTHER" id="PTHR46922">
    <property type="entry name" value="DHHA1 DOMAIN PROTEIN"/>
    <property type="match status" value="1"/>
</dbReference>
<sequence length="309" mass="34803">MPNKPDICLYHHPCSDGMTAAWAIWTRWPDIEFLGVNYNQPVPDLAGKHVLLVDFSYKHDVLVQIAAVAASVTILDHHKSAREDLQPLLDSGVVQGEFDMTRSGAKMAWDYVWPADVENPFDREHFQYRNYVVEDGEYRRGVGYVPYLVKYVQDRDLWTWDLPDSKEISAYIQTKPLTLQAWDKLAHELEDSTIYDRAVEIGAILLRKQESEIAGALKSTKRRMRIADYDVPVANVPYIWASEAGNILCKGEPFAATYIDTADGRSFSLRSDKEDPNAVDVSEIAAYYGGGGHANASGFRAPIGWEGRS</sequence>
<keyword evidence="2" id="KW-1185">Reference proteome</keyword>
<evidence type="ECO:0008006" key="3">
    <source>
        <dbReference type="Google" id="ProtNLM"/>
    </source>
</evidence>
<dbReference type="PANTHER" id="PTHR46922:SF4">
    <property type="entry name" value="DHHA1 DOMAIN PROTEIN"/>
    <property type="match status" value="1"/>
</dbReference>
<reference evidence="1 2" key="2">
    <citation type="submission" date="2018-09" db="EMBL/GenBank/DDBJ databases">
        <title>Giant CbK-like Caulobacter bacteriophages have genetically divergent genomes.</title>
        <authorList>
            <person name="Wilson K."/>
            <person name="Ely B."/>
        </authorList>
    </citation>
    <scope>NUCLEOTIDE SEQUENCE [LARGE SCALE GENOMIC DNA]</scope>
</reference>
<reference evidence="2" key="1">
    <citation type="submission" date="2018-07" db="EMBL/GenBank/DDBJ databases">
        <title>Giant CbK-like Caulobacter bacteriophages have genetically divergent genomes.</title>
        <authorList>
            <person name="Wilson K.M."/>
            <person name="Ely B."/>
        </authorList>
    </citation>
    <scope>NUCLEOTIDE SEQUENCE [LARGE SCALE GENOMIC DNA]</scope>
</reference>
<organism evidence="1 2">
    <name type="scientific">Caulobacter phage CcrPW</name>
    <dbReference type="NCBI Taxonomy" id="2283271"/>
    <lineage>
        <taxon>Viruses</taxon>
        <taxon>Duplodnaviria</taxon>
        <taxon>Heunggongvirae</taxon>
        <taxon>Uroviricota</taxon>
        <taxon>Caudoviricetes</taxon>
        <taxon>Jeanschmidtviridae</taxon>
        <taxon>Colossusvirus</taxon>
        <taxon>Colossusvirus PW</taxon>
    </lineage>
</organism>
<proteinExistence type="predicted"/>
<accession>A0A385ECM9</accession>
<evidence type="ECO:0000313" key="2">
    <source>
        <dbReference type="Proteomes" id="UP000259026"/>
    </source>
</evidence>
<gene>
    <name evidence="1" type="ORF">CcrPW_gp073</name>
</gene>
<evidence type="ECO:0000313" key="1">
    <source>
        <dbReference type="EMBL" id="AXQ68612.1"/>
    </source>
</evidence>
<dbReference type="Gene3D" id="3.10.310.30">
    <property type="match status" value="1"/>
</dbReference>
<dbReference type="EMBL" id="MH588545">
    <property type="protein sequence ID" value="AXQ68612.1"/>
    <property type="molecule type" value="Genomic_DNA"/>
</dbReference>